<feature type="compositionally biased region" description="Polar residues" evidence="5">
    <location>
        <begin position="335"/>
        <end position="349"/>
    </location>
</feature>
<keyword evidence="2 6" id="KW-0812">Transmembrane</keyword>
<feature type="domain" description="G-protein coupled receptors family 2 profile 2" evidence="7">
    <location>
        <begin position="35"/>
        <end position="308"/>
    </location>
</feature>
<reference evidence="10" key="1">
    <citation type="submission" date="2025-08" db="UniProtKB">
        <authorList>
            <consortium name="RefSeq"/>
        </authorList>
    </citation>
    <scope>IDENTIFICATION</scope>
    <source>
        <tissue evidence="10">Gonad</tissue>
    </source>
</reference>
<dbReference type="Pfam" id="PF02101">
    <property type="entry name" value="Ocular_alb"/>
    <property type="match status" value="1"/>
</dbReference>
<dbReference type="GO" id="GO:0050848">
    <property type="term" value="P:regulation of calcium-mediated signaling"/>
    <property type="evidence" value="ECO:0007669"/>
    <property type="project" value="TreeGrafter"/>
</dbReference>
<dbReference type="PRINTS" id="PR00965">
    <property type="entry name" value="OCULARALBNSM"/>
</dbReference>
<dbReference type="GeneID" id="109468314"/>
<dbReference type="PANTHER" id="PTHR15177">
    <property type="entry name" value="G-PROTEIN COUPLED RECEPTOR 143"/>
    <property type="match status" value="1"/>
</dbReference>
<protein>
    <submittedName>
        <fullName evidence="10">G-protein coupled receptor 143-like isoform X2</fullName>
    </submittedName>
</protein>
<dbReference type="PANTHER" id="PTHR15177:SF2">
    <property type="entry name" value="G-PROTEIN COUPLED RECEPTOR 143"/>
    <property type="match status" value="1"/>
</dbReference>
<evidence type="ECO:0000259" key="8">
    <source>
        <dbReference type="PROSITE" id="PS50262"/>
    </source>
</evidence>
<dbReference type="PROSITE" id="PS50262">
    <property type="entry name" value="G_PROTEIN_RECEP_F1_2"/>
    <property type="match status" value="1"/>
</dbReference>
<feature type="transmembrane region" description="Helical" evidence="6">
    <location>
        <begin position="73"/>
        <end position="98"/>
    </location>
</feature>
<dbReference type="GO" id="GO:0007166">
    <property type="term" value="P:cell surface receptor signaling pathway"/>
    <property type="evidence" value="ECO:0007669"/>
    <property type="project" value="InterPro"/>
</dbReference>
<dbReference type="InterPro" id="IPR017981">
    <property type="entry name" value="GPCR_2-like_7TM"/>
</dbReference>
<dbReference type="RefSeq" id="XP_019622131.1">
    <property type="nucleotide sequence ID" value="XM_019766572.1"/>
</dbReference>
<dbReference type="GO" id="GO:0032438">
    <property type="term" value="P:melanosome organization"/>
    <property type="evidence" value="ECO:0007669"/>
    <property type="project" value="TreeGrafter"/>
</dbReference>
<feature type="region of interest" description="Disordered" evidence="5">
    <location>
        <begin position="326"/>
        <end position="351"/>
    </location>
</feature>
<evidence type="ECO:0000259" key="7">
    <source>
        <dbReference type="PROSITE" id="PS50261"/>
    </source>
</evidence>
<keyword evidence="9" id="KW-1185">Reference proteome</keyword>
<evidence type="ECO:0000313" key="10">
    <source>
        <dbReference type="RefSeq" id="XP_019622131.1"/>
    </source>
</evidence>
<feature type="transmembrane region" description="Helical" evidence="6">
    <location>
        <begin position="110"/>
        <end position="141"/>
    </location>
</feature>
<evidence type="ECO:0000256" key="6">
    <source>
        <dbReference type="SAM" id="Phobius"/>
    </source>
</evidence>
<dbReference type="GO" id="GO:0072545">
    <property type="term" value="F:L-tyrosine binding"/>
    <property type="evidence" value="ECO:0007669"/>
    <property type="project" value="InterPro"/>
</dbReference>
<dbReference type="GO" id="GO:0035643">
    <property type="term" value="F:L-DOPA receptor activity"/>
    <property type="evidence" value="ECO:0007669"/>
    <property type="project" value="TreeGrafter"/>
</dbReference>
<feature type="domain" description="G-protein coupled receptors family 1 profile" evidence="8">
    <location>
        <begin position="182"/>
        <end position="304"/>
    </location>
</feature>
<dbReference type="InterPro" id="IPR001414">
    <property type="entry name" value="GPR143"/>
</dbReference>
<dbReference type="Proteomes" id="UP000515135">
    <property type="component" value="Unplaced"/>
</dbReference>
<accession>A0A6P4YXX8</accession>
<feature type="transmembrane region" description="Helical" evidence="6">
    <location>
        <begin position="28"/>
        <end position="52"/>
    </location>
</feature>
<dbReference type="InterPro" id="IPR017452">
    <property type="entry name" value="GPCR_Rhodpsn_7TM"/>
</dbReference>
<evidence type="ECO:0000256" key="1">
    <source>
        <dbReference type="ARBA" id="ARBA00004141"/>
    </source>
</evidence>
<dbReference type="PROSITE" id="PS50261">
    <property type="entry name" value="G_PROTEIN_RECEP_F2_4"/>
    <property type="match status" value="1"/>
</dbReference>
<dbReference type="GO" id="GO:0035240">
    <property type="term" value="F:dopamine binding"/>
    <property type="evidence" value="ECO:0007669"/>
    <property type="project" value="InterPro"/>
</dbReference>
<keyword evidence="3 6" id="KW-1133">Transmembrane helix</keyword>
<dbReference type="OrthoDB" id="10069455at2759"/>
<name>A0A6P4YXX8_BRABE</name>
<feature type="transmembrane region" description="Helical" evidence="6">
    <location>
        <begin position="153"/>
        <end position="176"/>
    </location>
</feature>
<evidence type="ECO:0000256" key="3">
    <source>
        <dbReference type="ARBA" id="ARBA00022989"/>
    </source>
</evidence>
<gene>
    <name evidence="10" type="primary">LOC109468314</name>
</gene>
<comment type="subcellular location">
    <subcellularLocation>
        <location evidence="1">Membrane</location>
        <topology evidence="1">Multi-pass membrane protein</topology>
    </subcellularLocation>
</comment>
<dbReference type="GO" id="GO:0072544">
    <property type="term" value="F:L-DOPA binding"/>
    <property type="evidence" value="ECO:0007669"/>
    <property type="project" value="InterPro"/>
</dbReference>
<dbReference type="GO" id="GO:0005886">
    <property type="term" value="C:plasma membrane"/>
    <property type="evidence" value="ECO:0007669"/>
    <property type="project" value="TreeGrafter"/>
</dbReference>
<proteinExistence type="predicted"/>
<feature type="transmembrane region" description="Helical" evidence="6">
    <location>
        <begin position="284"/>
        <end position="303"/>
    </location>
</feature>
<dbReference type="Gene3D" id="1.20.1070.10">
    <property type="entry name" value="Rhodopsin 7-helix transmembrane proteins"/>
    <property type="match status" value="1"/>
</dbReference>
<dbReference type="SUPFAM" id="SSF81321">
    <property type="entry name" value="Family A G protein-coupled receptor-like"/>
    <property type="match status" value="1"/>
</dbReference>
<dbReference type="AlphaFoldDB" id="A0A6P4YXX8"/>
<evidence type="ECO:0000313" key="9">
    <source>
        <dbReference type="Proteomes" id="UP000515135"/>
    </source>
</evidence>
<evidence type="ECO:0000256" key="5">
    <source>
        <dbReference type="SAM" id="MobiDB-lite"/>
    </source>
</evidence>
<evidence type="ECO:0000256" key="2">
    <source>
        <dbReference type="ARBA" id="ARBA00022692"/>
    </source>
</evidence>
<feature type="transmembrane region" description="Helical" evidence="6">
    <location>
        <begin position="196"/>
        <end position="213"/>
    </location>
</feature>
<feature type="transmembrane region" description="Helical" evidence="6">
    <location>
        <begin position="244"/>
        <end position="264"/>
    </location>
</feature>
<keyword evidence="4 6" id="KW-0472">Membrane</keyword>
<sequence>MASPELVSFCCVGNDDLRWVINYQNSSYNAVCLASSVFSIVGTVVQLLPKRVTPAESMRLRRSRDPFTSQKKIVMWLIVADLLACLGIFLRSMVWLAGGHSASDDQPSPATVFCAFVGGWIQLFYITTYFWTFCYAVDVFVIMKGFNGLSKLWIYHIISWGMAIILTGESLTLLFYPSGWKCEDGKAHLVPYYLSTYIPIVLVMILNPILYIFSSRSVPSILKSRRGKYTDIERAIVQSVRLKFFNVVLVFFACWIPNVLNGVLIFAGDNLTGQNVVYQEVVHILWYMMAILNPLQAFLNSLVYRGWQGCQCACPWQSDFSVQSVPVTPDPGPSRSVTPSQDEGLSTSYESDHRTSVINGNVGLLSET</sequence>
<evidence type="ECO:0000256" key="4">
    <source>
        <dbReference type="ARBA" id="ARBA00023136"/>
    </source>
</evidence>
<organism evidence="9 10">
    <name type="scientific">Branchiostoma belcheri</name>
    <name type="common">Amphioxus</name>
    <dbReference type="NCBI Taxonomy" id="7741"/>
    <lineage>
        <taxon>Eukaryota</taxon>
        <taxon>Metazoa</taxon>
        <taxon>Chordata</taxon>
        <taxon>Cephalochordata</taxon>
        <taxon>Leptocardii</taxon>
        <taxon>Amphioxiformes</taxon>
        <taxon>Branchiostomatidae</taxon>
        <taxon>Branchiostoma</taxon>
    </lineage>
</organism>